<dbReference type="EMBL" id="AP026866">
    <property type="protein sequence ID" value="BDS06795.1"/>
    <property type="molecule type" value="Genomic_DNA"/>
</dbReference>
<keyword evidence="2" id="KW-0732">Signal</keyword>
<evidence type="ECO:0000256" key="1">
    <source>
        <dbReference type="SAM" id="MobiDB-lite"/>
    </source>
</evidence>
<protein>
    <recommendedName>
        <fullName evidence="4">Lipoprotein</fullName>
    </recommendedName>
</protein>
<evidence type="ECO:0000313" key="3">
    <source>
        <dbReference type="EMBL" id="BDS06795.1"/>
    </source>
</evidence>
<reference evidence="3" key="1">
    <citation type="submission" date="2024-07" db="EMBL/GenBank/DDBJ databases">
        <title>Complete genome sequence of Verrucomicrobiaceae bacterium NT6N.</title>
        <authorList>
            <person name="Huang C."/>
            <person name="Takami H."/>
            <person name="Hamasaki K."/>
        </authorList>
    </citation>
    <scope>NUCLEOTIDE SEQUENCE</scope>
    <source>
        <strain evidence="3">NT6N</strain>
    </source>
</reference>
<organism evidence="3">
    <name type="scientific">Oceaniferula spumae</name>
    <dbReference type="NCBI Taxonomy" id="2979115"/>
    <lineage>
        <taxon>Bacteria</taxon>
        <taxon>Pseudomonadati</taxon>
        <taxon>Verrucomicrobiota</taxon>
        <taxon>Verrucomicrobiia</taxon>
        <taxon>Verrucomicrobiales</taxon>
        <taxon>Verrucomicrobiaceae</taxon>
        <taxon>Oceaniferula</taxon>
    </lineage>
</organism>
<feature type="compositionally biased region" description="Low complexity" evidence="1">
    <location>
        <begin position="39"/>
        <end position="62"/>
    </location>
</feature>
<dbReference type="PROSITE" id="PS51257">
    <property type="entry name" value="PROKAR_LIPOPROTEIN"/>
    <property type="match status" value="1"/>
</dbReference>
<feature type="region of interest" description="Disordered" evidence="1">
    <location>
        <begin position="30"/>
        <end position="62"/>
    </location>
</feature>
<dbReference type="AlphaFoldDB" id="A0AAT9FLF3"/>
<proteinExistence type="predicted"/>
<accession>A0AAT9FLF3</accession>
<dbReference type="KEGG" id="osu:NT6N_18350"/>
<name>A0AAT9FLF3_9BACT</name>
<evidence type="ECO:0008006" key="4">
    <source>
        <dbReference type="Google" id="ProtNLM"/>
    </source>
</evidence>
<feature type="chain" id="PRO_5043445487" description="Lipoprotein" evidence="2">
    <location>
        <begin position="27"/>
        <end position="62"/>
    </location>
</feature>
<sequence>MKMNKTLLALVTCAAISMISSCDVHVSGPPHVDPVDGQTTTTTETYDPYTGTSTTTKKTVNY</sequence>
<evidence type="ECO:0000256" key="2">
    <source>
        <dbReference type="SAM" id="SignalP"/>
    </source>
</evidence>
<feature type="signal peptide" evidence="2">
    <location>
        <begin position="1"/>
        <end position="26"/>
    </location>
</feature>
<gene>
    <name evidence="3" type="ORF">NT6N_18350</name>
</gene>